<evidence type="ECO:0000313" key="1">
    <source>
        <dbReference type="EMBL" id="MPN28722.1"/>
    </source>
</evidence>
<dbReference type="AlphaFoldDB" id="A0A645GS05"/>
<name>A0A645GS05_9ZZZZ</name>
<reference evidence="1" key="1">
    <citation type="submission" date="2019-08" db="EMBL/GenBank/DDBJ databases">
        <authorList>
            <person name="Kucharzyk K."/>
            <person name="Murdoch R.W."/>
            <person name="Higgins S."/>
            <person name="Loffler F."/>
        </authorList>
    </citation>
    <scope>NUCLEOTIDE SEQUENCE</scope>
</reference>
<protein>
    <submittedName>
        <fullName evidence="1">Uncharacterized protein</fullName>
    </submittedName>
</protein>
<proteinExistence type="predicted"/>
<comment type="caution">
    <text evidence="1">The sequence shown here is derived from an EMBL/GenBank/DDBJ whole genome shotgun (WGS) entry which is preliminary data.</text>
</comment>
<sequence length="61" mass="7511">MPFLCRILYFIRKIRRAFPAWKMGGYGVVFLRKFHHFFRIVIEWARGKRIVRKGLRISKRS</sequence>
<accession>A0A645GS05</accession>
<organism evidence="1">
    <name type="scientific">bioreactor metagenome</name>
    <dbReference type="NCBI Taxonomy" id="1076179"/>
    <lineage>
        <taxon>unclassified sequences</taxon>
        <taxon>metagenomes</taxon>
        <taxon>ecological metagenomes</taxon>
    </lineage>
</organism>
<gene>
    <name evidence="1" type="ORF">SDC9_176167</name>
</gene>
<dbReference type="EMBL" id="VSSQ01079105">
    <property type="protein sequence ID" value="MPN28722.1"/>
    <property type="molecule type" value="Genomic_DNA"/>
</dbReference>